<feature type="domain" description="Cadherin" evidence="13">
    <location>
        <begin position="479"/>
        <end position="671"/>
    </location>
</feature>
<dbReference type="Gene3D" id="2.60.40.60">
    <property type="entry name" value="Cadherins"/>
    <property type="match status" value="6"/>
</dbReference>
<feature type="region of interest" description="Disordered" evidence="10">
    <location>
        <begin position="954"/>
        <end position="1050"/>
    </location>
</feature>
<feature type="domain" description="Cadherin" evidence="13">
    <location>
        <begin position="142"/>
        <end position="253"/>
    </location>
</feature>
<feature type="domain" description="Cadherin" evidence="13">
    <location>
        <begin position="278"/>
        <end position="363"/>
    </location>
</feature>
<evidence type="ECO:0000313" key="14">
    <source>
        <dbReference type="EMBL" id="KAK0059067.1"/>
    </source>
</evidence>
<dbReference type="EMBL" id="JASAOG010000044">
    <property type="protein sequence ID" value="KAK0059067.1"/>
    <property type="molecule type" value="Genomic_DNA"/>
</dbReference>
<reference evidence="14" key="1">
    <citation type="journal article" date="2023" name="PLoS Negl. Trop. Dis.">
        <title>A genome sequence for Biomphalaria pfeifferi, the major vector snail for the human-infecting parasite Schistosoma mansoni.</title>
        <authorList>
            <person name="Bu L."/>
            <person name="Lu L."/>
            <person name="Laidemitt M.R."/>
            <person name="Zhang S.M."/>
            <person name="Mutuku M."/>
            <person name="Mkoji G."/>
            <person name="Steinauer M."/>
            <person name="Loker E.S."/>
        </authorList>
    </citation>
    <scope>NUCLEOTIDE SEQUENCE</scope>
    <source>
        <strain evidence="14">KasaAsao</strain>
    </source>
</reference>
<reference evidence="14" key="2">
    <citation type="submission" date="2023-04" db="EMBL/GenBank/DDBJ databases">
        <authorList>
            <person name="Bu L."/>
            <person name="Lu L."/>
            <person name="Laidemitt M.R."/>
            <person name="Zhang S.M."/>
            <person name="Mutuku M."/>
            <person name="Mkoji G."/>
            <person name="Steinauer M."/>
            <person name="Loker E.S."/>
        </authorList>
    </citation>
    <scope>NUCLEOTIDE SEQUENCE</scope>
    <source>
        <strain evidence="14">KasaAsao</strain>
        <tissue evidence="14">Whole Snail</tissue>
    </source>
</reference>
<evidence type="ECO:0000256" key="3">
    <source>
        <dbReference type="ARBA" id="ARBA00022737"/>
    </source>
</evidence>
<protein>
    <submittedName>
        <fullName evidence="14">Protocadherin Fat 4</fullName>
    </submittedName>
</protein>
<dbReference type="GO" id="GO:0005509">
    <property type="term" value="F:calcium ion binding"/>
    <property type="evidence" value="ECO:0007669"/>
    <property type="project" value="UniProtKB-UniRule"/>
</dbReference>
<evidence type="ECO:0000256" key="4">
    <source>
        <dbReference type="ARBA" id="ARBA00022837"/>
    </source>
</evidence>
<keyword evidence="5" id="KW-0130">Cell adhesion</keyword>
<name>A0AAD8BQJ5_BIOPF</name>
<evidence type="ECO:0000256" key="12">
    <source>
        <dbReference type="SAM" id="SignalP"/>
    </source>
</evidence>
<keyword evidence="8" id="KW-0325">Glycoprotein</keyword>
<dbReference type="GO" id="GO:0007156">
    <property type="term" value="P:homophilic cell adhesion via plasma membrane adhesion molecules"/>
    <property type="evidence" value="ECO:0007669"/>
    <property type="project" value="InterPro"/>
</dbReference>
<dbReference type="PANTHER" id="PTHR24028">
    <property type="entry name" value="CADHERIN-87A"/>
    <property type="match status" value="1"/>
</dbReference>
<evidence type="ECO:0000259" key="13">
    <source>
        <dbReference type="PROSITE" id="PS50268"/>
    </source>
</evidence>
<dbReference type="InterPro" id="IPR020894">
    <property type="entry name" value="Cadherin_CS"/>
</dbReference>
<sequence length="1162" mass="128454">MTMFRIYSFLFLAAPVTVLFMPAGTSSSMCSDDLSANSTLAPFLIKEHTMAGTLIRNITTSNDLELEQNSYFEVVNGSLFTTINFTVDGEQNQKLCQETLSSTGFSAGLKCKGEPSSVTMIIVFEARDDFDLVLPQTFLQGINVTERTPRNTVLLDFKNSIYAATDEDCLASEMIYSISDSSKMFIIKSNSLLTLIGDLDYETLPETPSNGAKQIYVNITVTSVPTSGQETYRSTWRLLTINVMDVDDEKPIFDSTDVQLHANESTDLSKQWLKSSPRLNAQDGDKGINTTINYSITNIAPQDLQIEINNSTGDVRILSVLDRNNISEYIITVTAFQVDNPSMSSNASLKIIVEDVNDHRPEFITPTNEIHMNEDAPNGYYVLPLTDRDLDQGDNALVRYVIQSEDTSAFSIKYENMTSTSWLIVGNSTALRGKEIAHIKVELREVTPAYGKPCDYITTCLAGITVYIDDVNDHSPEFSQSLYEFNVQEGSQPNTVIGKISASDADKGDNAKLGYSYFLISSTFNCKQLMVDNISGEMIMKIPILSESVCYLTVTACDSPDNIALKKCSTVPVTVVIKSSGTNSTIIPDYNVSVSENVPVNTPVTVLPVTGLKTNSTDFNIQTDVLYTSKILDREMQDNYNVFFFSDALESSVLFKMTVIVEDVNDNAPKFSNDVYYLLLKENATIGQVLLQVNATDADLKQNAELKYSLLSGREFFSIDEKMGQIKLINIPVDKEINGTGYTILVTDSGLPPLQSTAILKVYIPHFNETAYVDLPVDKDKLMADRENVGQKLESCLGVKVKILNIESLSEMSIMGSRVYITASTLQGKQLDATGLNSLIKANAEKIYSQFKNADESTSNAYLGPFIAVLVLAVLFLIFTIVMSICLRKKQKRLKRQKQLFEKLNKDTSIYDSTRTHTESRTEPMHNNSNHEYPKNHRDTSLPHLDVAFENPAFVPDTEDAPHASESATNTNIPDNISASSHGSDEHDGITGQTTRVSTPPLISSNINATLSDSSSLKDSPDEGQKRTLSRGPSETDSGVPGIGGNFDEIDSDEADKEVADILTQNLDDTYANVKKTAKLPITNSPTLSTTSDTKLDTSYIDIYEPEPDYAKKVHFHEEPKKSNSKRGSIDSNKDRLDEEIIISNSAIEEEFYFGDTEITAL</sequence>
<dbReference type="PROSITE" id="PS50268">
    <property type="entry name" value="CADHERIN_2"/>
    <property type="match status" value="5"/>
</dbReference>
<proteinExistence type="predicted"/>
<evidence type="ECO:0000256" key="11">
    <source>
        <dbReference type="SAM" id="Phobius"/>
    </source>
</evidence>
<feature type="compositionally biased region" description="Polar residues" evidence="10">
    <location>
        <begin position="991"/>
        <end position="1010"/>
    </location>
</feature>
<dbReference type="SMART" id="SM00112">
    <property type="entry name" value="CA"/>
    <property type="match status" value="6"/>
</dbReference>
<evidence type="ECO:0000256" key="7">
    <source>
        <dbReference type="ARBA" id="ARBA00023136"/>
    </source>
</evidence>
<dbReference type="CDD" id="cd11304">
    <property type="entry name" value="Cadherin_repeat"/>
    <property type="match status" value="6"/>
</dbReference>
<evidence type="ECO:0000256" key="10">
    <source>
        <dbReference type="SAM" id="MobiDB-lite"/>
    </source>
</evidence>
<feature type="signal peptide" evidence="12">
    <location>
        <begin position="1"/>
        <end position="27"/>
    </location>
</feature>
<dbReference type="AlphaFoldDB" id="A0AAD8BQJ5"/>
<keyword evidence="15" id="KW-1185">Reference proteome</keyword>
<feature type="compositionally biased region" description="Basic and acidic residues" evidence="10">
    <location>
        <begin position="914"/>
        <end position="924"/>
    </location>
</feature>
<evidence type="ECO:0000256" key="6">
    <source>
        <dbReference type="ARBA" id="ARBA00022989"/>
    </source>
</evidence>
<evidence type="ECO:0000256" key="1">
    <source>
        <dbReference type="ARBA" id="ARBA00004167"/>
    </source>
</evidence>
<keyword evidence="12" id="KW-0732">Signal</keyword>
<dbReference type="FunFam" id="2.60.40.60:FF:000116">
    <property type="entry name" value="Dachsous cadherin-related 2"/>
    <property type="match status" value="1"/>
</dbReference>
<comment type="subcellular location">
    <subcellularLocation>
        <location evidence="1">Membrane</location>
        <topology evidence="1">Single-pass membrane protein</topology>
    </subcellularLocation>
</comment>
<dbReference type="PRINTS" id="PR00205">
    <property type="entry name" value="CADHERIN"/>
</dbReference>
<keyword evidence="2 11" id="KW-0812">Transmembrane</keyword>
<comment type="caution">
    <text evidence="14">The sequence shown here is derived from an EMBL/GenBank/DDBJ whole genome shotgun (WGS) entry which is preliminary data.</text>
</comment>
<feature type="chain" id="PRO_5042099724" evidence="12">
    <location>
        <begin position="28"/>
        <end position="1162"/>
    </location>
</feature>
<accession>A0AAD8BQJ5</accession>
<dbReference type="PROSITE" id="PS00232">
    <property type="entry name" value="CADHERIN_1"/>
    <property type="match status" value="3"/>
</dbReference>
<dbReference type="PANTHER" id="PTHR24028:SF328">
    <property type="entry name" value="CADHERIN-3"/>
    <property type="match status" value="1"/>
</dbReference>
<feature type="domain" description="Cadherin" evidence="13">
    <location>
        <begin position="364"/>
        <end position="478"/>
    </location>
</feature>
<dbReference type="SUPFAM" id="SSF49313">
    <property type="entry name" value="Cadherin-like"/>
    <property type="match status" value="5"/>
</dbReference>
<evidence type="ECO:0000256" key="5">
    <source>
        <dbReference type="ARBA" id="ARBA00022889"/>
    </source>
</evidence>
<dbReference type="InterPro" id="IPR002126">
    <property type="entry name" value="Cadherin-like_dom"/>
</dbReference>
<evidence type="ECO:0000256" key="2">
    <source>
        <dbReference type="ARBA" id="ARBA00022692"/>
    </source>
</evidence>
<gene>
    <name evidence="14" type="ORF">Bpfe_011408</name>
</gene>
<evidence type="ECO:0000256" key="9">
    <source>
        <dbReference type="PROSITE-ProRule" id="PRU00043"/>
    </source>
</evidence>
<feature type="domain" description="Cadherin" evidence="13">
    <location>
        <begin position="672"/>
        <end position="778"/>
    </location>
</feature>
<keyword evidence="7 11" id="KW-0472">Membrane</keyword>
<dbReference type="Proteomes" id="UP001233172">
    <property type="component" value="Unassembled WGS sequence"/>
</dbReference>
<feature type="region of interest" description="Disordered" evidence="10">
    <location>
        <begin position="912"/>
        <end position="940"/>
    </location>
</feature>
<evidence type="ECO:0000256" key="8">
    <source>
        <dbReference type="ARBA" id="ARBA00023180"/>
    </source>
</evidence>
<feature type="compositionally biased region" description="Polar residues" evidence="10">
    <location>
        <begin position="966"/>
        <end position="982"/>
    </location>
</feature>
<feature type="transmembrane region" description="Helical" evidence="11">
    <location>
        <begin position="862"/>
        <end position="887"/>
    </location>
</feature>
<dbReference type="InterPro" id="IPR050174">
    <property type="entry name" value="Protocadherin/Cadherin-CA"/>
</dbReference>
<dbReference type="GO" id="GO:0005886">
    <property type="term" value="C:plasma membrane"/>
    <property type="evidence" value="ECO:0007669"/>
    <property type="project" value="InterPro"/>
</dbReference>
<keyword evidence="4 9" id="KW-0106">Calcium</keyword>
<evidence type="ECO:0000313" key="15">
    <source>
        <dbReference type="Proteomes" id="UP001233172"/>
    </source>
</evidence>
<keyword evidence="6 11" id="KW-1133">Transmembrane helix</keyword>
<dbReference type="Pfam" id="PF00028">
    <property type="entry name" value="Cadherin"/>
    <property type="match status" value="2"/>
</dbReference>
<organism evidence="14 15">
    <name type="scientific">Biomphalaria pfeifferi</name>
    <name type="common">Bloodfluke planorb</name>
    <name type="synonym">Freshwater snail</name>
    <dbReference type="NCBI Taxonomy" id="112525"/>
    <lineage>
        <taxon>Eukaryota</taxon>
        <taxon>Metazoa</taxon>
        <taxon>Spiralia</taxon>
        <taxon>Lophotrochozoa</taxon>
        <taxon>Mollusca</taxon>
        <taxon>Gastropoda</taxon>
        <taxon>Heterobranchia</taxon>
        <taxon>Euthyneura</taxon>
        <taxon>Panpulmonata</taxon>
        <taxon>Hygrophila</taxon>
        <taxon>Lymnaeoidea</taxon>
        <taxon>Planorbidae</taxon>
        <taxon>Biomphalaria</taxon>
    </lineage>
</organism>
<keyword evidence="3" id="KW-0677">Repeat</keyword>
<dbReference type="InterPro" id="IPR015919">
    <property type="entry name" value="Cadherin-like_sf"/>
</dbReference>